<reference evidence="1 2" key="1">
    <citation type="submission" date="2014-03" db="EMBL/GenBank/DDBJ databases">
        <title>Genomics of Bifidobacteria.</title>
        <authorList>
            <person name="Ventura M."/>
            <person name="Milani C."/>
            <person name="Lugli G.A."/>
        </authorList>
    </citation>
    <scope>NUCLEOTIDE SEQUENCE [LARGE SCALE GENOMIC DNA]</scope>
    <source>
        <strain evidence="1 2">DSM 23968</strain>
    </source>
</reference>
<sequence length="48" mass="5446">MTDETYWDRLSDEYAAHTPDIIGETVHPQGPITMDDVIGFLAGRRPRT</sequence>
<comment type="caution">
    <text evidence="1">The sequence shown here is derived from an EMBL/GenBank/DDBJ whole genome shotgun (WGS) entry which is preliminary data.</text>
</comment>
<dbReference type="RefSeq" id="WP_156963187.1">
    <property type="nucleotide sequence ID" value="NZ_JGZP01000012.1"/>
</dbReference>
<accession>A0A087DPQ5</accession>
<dbReference type="EMBL" id="JGZP01000012">
    <property type="protein sequence ID" value="KFI97505.1"/>
    <property type="molecule type" value="Genomic_DNA"/>
</dbReference>
<dbReference type="OrthoDB" id="3233148at2"/>
<proteinExistence type="predicted"/>
<evidence type="ECO:0000313" key="2">
    <source>
        <dbReference type="Proteomes" id="UP000029004"/>
    </source>
</evidence>
<organism evidence="1 2">
    <name type="scientific">Bifidobacterium stellenboschense</name>
    <dbReference type="NCBI Taxonomy" id="762211"/>
    <lineage>
        <taxon>Bacteria</taxon>
        <taxon>Bacillati</taxon>
        <taxon>Actinomycetota</taxon>
        <taxon>Actinomycetes</taxon>
        <taxon>Bifidobacteriales</taxon>
        <taxon>Bifidobacteriaceae</taxon>
        <taxon>Bifidobacterium</taxon>
    </lineage>
</organism>
<dbReference type="STRING" id="762211.BSTEL_0226"/>
<protein>
    <submittedName>
        <fullName evidence="1">Uncharacterized protein</fullName>
    </submittedName>
</protein>
<name>A0A087DPQ5_9BIFI</name>
<dbReference type="AlphaFoldDB" id="A0A087DPQ5"/>
<gene>
    <name evidence="1" type="ORF">BSTEL_0226</name>
</gene>
<keyword evidence="2" id="KW-1185">Reference proteome</keyword>
<dbReference type="Proteomes" id="UP000029004">
    <property type="component" value="Unassembled WGS sequence"/>
</dbReference>
<evidence type="ECO:0000313" key="1">
    <source>
        <dbReference type="EMBL" id="KFI97505.1"/>
    </source>
</evidence>